<dbReference type="RefSeq" id="WP_073550104.1">
    <property type="nucleotide sequence ID" value="NZ_CAWMVK010000003.1"/>
</dbReference>
<dbReference type="EMBL" id="MRCC01000011">
    <property type="protein sequence ID" value="OKH24962.1"/>
    <property type="molecule type" value="Genomic_DNA"/>
</dbReference>
<dbReference type="SUPFAM" id="SSF53649">
    <property type="entry name" value="Alkaline phosphatase-like"/>
    <property type="match status" value="1"/>
</dbReference>
<dbReference type="GO" id="GO:0016787">
    <property type="term" value="F:hydrolase activity"/>
    <property type="evidence" value="ECO:0007669"/>
    <property type="project" value="UniProtKB-ARBA"/>
</dbReference>
<accession>A0A1U7HMY8</accession>
<sequence length="465" mass="52225">MSPRSSPRLLIVGLDCMEPSLVFEQWRDNLPNFSRLMAQGSYGRLESSIPAITVPAWSCMMSGRDPGELGIYGFRNRSSRGYQKMAIADGRAVKVPRLWDLLGDAGWKVAVISVPGTSPPYPVKGQLVSCFLTPNRSVPHTYPPELANQISQWMPDFILDVPDFRSDEKDRILQDIYTLCDQRFTLATKLLKQEAPDFLMVVDMGVDRIHHCFWKSMDSSHPQYKPNSPYKNAIRDYYVYVDRHVGELLKICGNQTAILIVSDHGARPLIGGICLNEWLIAEGYLVLKEAPDVPTSLDEVEVDWSRTKAWGAGGYYGRVFLNVQGREPQGVIPLADYEQERSHLAKKLAAITAPDGQPLNTRAFKPQQIYQKVRGIAPDLIVYFDELAWRSVGTVGSNSLYTSKNDTGPDDANHAQYGLMIFYDSQQPAQGKVIDNAQIYDILPTLLHRYQLVPPPNLRGKVLPI</sequence>
<comment type="caution">
    <text evidence="1">The sequence shown here is derived from an EMBL/GenBank/DDBJ whole genome shotgun (WGS) entry which is preliminary data.</text>
</comment>
<proteinExistence type="predicted"/>
<name>A0A1U7HMY8_9CHRO</name>
<dbReference type="STRING" id="247279.NIES1031_13990"/>
<keyword evidence="2" id="KW-1185">Reference proteome</keyword>
<dbReference type="Proteomes" id="UP000185984">
    <property type="component" value="Unassembled WGS sequence"/>
</dbReference>
<evidence type="ECO:0000313" key="1">
    <source>
        <dbReference type="EMBL" id="OKH24962.1"/>
    </source>
</evidence>
<dbReference type="PANTHER" id="PTHR10151:SF120">
    <property type="entry name" value="BIS(5'-ADENOSYL)-TRIPHOSPHATASE"/>
    <property type="match status" value="1"/>
</dbReference>
<dbReference type="PANTHER" id="PTHR10151">
    <property type="entry name" value="ECTONUCLEOTIDE PYROPHOSPHATASE/PHOSPHODIESTERASE"/>
    <property type="match status" value="1"/>
</dbReference>
<organism evidence="1 2">
    <name type="scientific">Chroogloeocystis siderophila 5.2 s.c.1</name>
    <dbReference type="NCBI Taxonomy" id="247279"/>
    <lineage>
        <taxon>Bacteria</taxon>
        <taxon>Bacillati</taxon>
        <taxon>Cyanobacteriota</taxon>
        <taxon>Cyanophyceae</taxon>
        <taxon>Oscillatoriophycideae</taxon>
        <taxon>Chroococcales</taxon>
        <taxon>Chroococcaceae</taxon>
        <taxon>Chroogloeocystis</taxon>
    </lineage>
</organism>
<evidence type="ECO:0000313" key="2">
    <source>
        <dbReference type="Proteomes" id="UP000185984"/>
    </source>
</evidence>
<reference evidence="1 2" key="1">
    <citation type="submission" date="2016-11" db="EMBL/GenBank/DDBJ databases">
        <title>Draft Genome Sequences of Nine Cyanobacterial Strains from Diverse Habitats.</title>
        <authorList>
            <person name="Zhu T."/>
            <person name="Hou S."/>
            <person name="Lu X."/>
            <person name="Hess W.R."/>
        </authorList>
    </citation>
    <scope>NUCLEOTIDE SEQUENCE [LARGE SCALE GENOMIC DNA]</scope>
    <source>
        <strain evidence="1 2">5.2 s.c.1</strain>
    </source>
</reference>
<dbReference type="OrthoDB" id="9779418at2"/>
<dbReference type="InterPro" id="IPR017850">
    <property type="entry name" value="Alkaline_phosphatase_core_sf"/>
</dbReference>
<gene>
    <name evidence="1" type="ORF">NIES1031_13990</name>
</gene>
<dbReference type="InterPro" id="IPR002591">
    <property type="entry name" value="Phosphodiest/P_Trfase"/>
</dbReference>
<dbReference type="Pfam" id="PF01663">
    <property type="entry name" value="Phosphodiest"/>
    <property type="match status" value="1"/>
</dbReference>
<dbReference type="Gene3D" id="3.40.720.10">
    <property type="entry name" value="Alkaline Phosphatase, subunit A"/>
    <property type="match status" value="1"/>
</dbReference>
<dbReference type="AlphaFoldDB" id="A0A1U7HMY8"/>
<protein>
    <submittedName>
        <fullName evidence="1">Phosphodiesterase</fullName>
    </submittedName>
</protein>